<evidence type="ECO:0000313" key="2">
    <source>
        <dbReference type="Proteomes" id="UP001497482"/>
    </source>
</evidence>
<protein>
    <submittedName>
        <fullName evidence="1">Uncharacterized protein</fullName>
    </submittedName>
</protein>
<organism evidence="1 2">
    <name type="scientific">Knipowitschia caucasica</name>
    <name type="common">Caucasian dwarf goby</name>
    <name type="synonym">Pomatoschistus caucasicus</name>
    <dbReference type="NCBI Taxonomy" id="637954"/>
    <lineage>
        <taxon>Eukaryota</taxon>
        <taxon>Metazoa</taxon>
        <taxon>Chordata</taxon>
        <taxon>Craniata</taxon>
        <taxon>Vertebrata</taxon>
        <taxon>Euteleostomi</taxon>
        <taxon>Actinopterygii</taxon>
        <taxon>Neopterygii</taxon>
        <taxon>Teleostei</taxon>
        <taxon>Neoteleostei</taxon>
        <taxon>Acanthomorphata</taxon>
        <taxon>Gobiaria</taxon>
        <taxon>Gobiiformes</taxon>
        <taxon>Gobioidei</taxon>
        <taxon>Gobiidae</taxon>
        <taxon>Gobiinae</taxon>
        <taxon>Knipowitschia</taxon>
    </lineage>
</organism>
<dbReference type="EMBL" id="OZ035825">
    <property type="protein sequence ID" value="CAL1602278.1"/>
    <property type="molecule type" value="Genomic_DNA"/>
</dbReference>
<accession>A0AAV2LIR2</accession>
<reference evidence="1 2" key="1">
    <citation type="submission" date="2024-04" db="EMBL/GenBank/DDBJ databases">
        <authorList>
            <person name="Waldvogel A.-M."/>
            <person name="Schoenle A."/>
        </authorList>
    </citation>
    <scope>NUCLEOTIDE SEQUENCE [LARGE SCALE GENOMIC DNA]</scope>
</reference>
<dbReference type="AlphaFoldDB" id="A0AAV2LIR2"/>
<evidence type="ECO:0000313" key="1">
    <source>
        <dbReference type="EMBL" id="CAL1602278.1"/>
    </source>
</evidence>
<proteinExistence type="predicted"/>
<sequence length="93" mass="9945">MRREAFVGDSPWAFGLFWRCQQCGGGGDGSPRLLDPDRCRQSSKASVSTVTAGPRRLGGGFGLHHGPRGMASDGGCFNRNVLEKPPLGDWIQG</sequence>
<dbReference type="Proteomes" id="UP001497482">
    <property type="component" value="Chromosome 3"/>
</dbReference>
<name>A0AAV2LIR2_KNICA</name>
<keyword evidence="2" id="KW-1185">Reference proteome</keyword>
<gene>
    <name evidence="1" type="ORF">KC01_LOCUS30065</name>
</gene>